<dbReference type="GeneID" id="25318080"/>
<dbReference type="PANTHER" id="PTHR36091:SF2">
    <property type="entry name" value="AMINOGLYCOSIDE PHOSPHOTRANSFERASE DOMAIN-CONTAINING PROTEIN"/>
    <property type="match status" value="1"/>
</dbReference>
<name>A0A0F4YPR5_RASE3</name>
<dbReference type="InterPro" id="IPR051035">
    <property type="entry name" value="Mito_inheritance_9"/>
</dbReference>
<reference evidence="1 2" key="1">
    <citation type="submission" date="2015-04" db="EMBL/GenBank/DDBJ databases">
        <authorList>
            <person name="Heijne W.H."/>
            <person name="Fedorova N.D."/>
            <person name="Nierman W.C."/>
            <person name="Vollebregt A.W."/>
            <person name="Zhao Z."/>
            <person name="Wu L."/>
            <person name="Kumar M."/>
            <person name="Stam H."/>
            <person name="van den Berg M.A."/>
            <person name="Pel H.J."/>
        </authorList>
    </citation>
    <scope>NUCLEOTIDE SEQUENCE [LARGE SCALE GENOMIC DNA]</scope>
    <source>
        <strain evidence="1 2">CBS 393.64</strain>
    </source>
</reference>
<evidence type="ECO:0000313" key="2">
    <source>
        <dbReference type="Proteomes" id="UP000053958"/>
    </source>
</evidence>
<gene>
    <name evidence="1" type="ORF">T310_5740</name>
</gene>
<dbReference type="EMBL" id="LASV01000278">
    <property type="protein sequence ID" value="KKA20234.1"/>
    <property type="molecule type" value="Genomic_DNA"/>
</dbReference>
<dbReference type="AlphaFoldDB" id="A0A0F4YPR5"/>
<dbReference type="PANTHER" id="PTHR36091">
    <property type="entry name" value="ALTERED INHERITANCE OF MITOCHONDRIA PROTEIN 9, MITOCHONDRIAL"/>
    <property type="match status" value="1"/>
</dbReference>
<dbReference type="Proteomes" id="UP000053958">
    <property type="component" value="Unassembled WGS sequence"/>
</dbReference>
<organism evidence="1 2">
    <name type="scientific">Rasamsonia emersonii (strain ATCC 16479 / CBS 393.64 / IMI 116815)</name>
    <dbReference type="NCBI Taxonomy" id="1408163"/>
    <lineage>
        <taxon>Eukaryota</taxon>
        <taxon>Fungi</taxon>
        <taxon>Dikarya</taxon>
        <taxon>Ascomycota</taxon>
        <taxon>Pezizomycotina</taxon>
        <taxon>Eurotiomycetes</taxon>
        <taxon>Eurotiomycetidae</taxon>
        <taxon>Eurotiales</taxon>
        <taxon>Trichocomaceae</taxon>
        <taxon>Rasamsonia</taxon>
    </lineage>
</organism>
<protein>
    <submittedName>
        <fullName evidence="1">Uncharacterized protein</fullName>
    </submittedName>
</protein>
<comment type="caution">
    <text evidence="1">The sequence shown here is derived from an EMBL/GenBank/DDBJ whole genome shotgun (WGS) entry which is preliminary data.</text>
</comment>
<keyword evidence="2" id="KW-1185">Reference proteome</keyword>
<dbReference type="RefSeq" id="XP_013326846.1">
    <property type="nucleotide sequence ID" value="XM_013471392.1"/>
</dbReference>
<evidence type="ECO:0000313" key="1">
    <source>
        <dbReference type="EMBL" id="KKA20234.1"/>
    </source>
</evidence>
<accession>A0A0F4YPR5</accession>
<dbReference type="GO" id="GO:0005739">
    <property type="term" value="C:mitochondrion"/>
    <property type="evidence" value="ECO:0007669"/>
    <property type="project" value="TreeGrafter"/>
</dbReference>
<sequence length="161" mass="18783">MEKASRKPLEDCWFGLTPKERVRLVTSFVEIERKLFSFGFDAYGSLSYKDSLPRDLQANLYTPGTADESGDATRFCIGPTTDYMFWRGRKARMDLNRGPWRDPRDYVRSIGVRELEWTRQFGKPQTNDFPHNNILKGEISPEKYTDLLDKYLAISPYILPE</sequence>
<dbReference type="STRING" id="1408163.A0A0F4YPR5"/>
<dbReference type="OrthoDB" id="10003767at2759"/>
<proteinExistence type="predicted"/>